<gene>
    <name evidence="1" type="ORF">LR394_24010</name>
</gene>
<evidence type="ECO:0000313" key="2">
    <source>
        <dbReference type="Proteomes" id="UP001138997"/>
    </source>
</evidence>
<comment type="caution">
    <text evidence="1">The sequence shown here is derived from an EMBL/GenBank/DDBJ whole genome shotgun (WGS) entry which is preliminary data.</text>
</comment>
<organism evidence="1 2">
    <name type="scientific">Kineosporia babensis</name>
    <dbReference type="NCBI Taxonomy" id="499548"/>
    <lineage>
        <taxon>Bacteria</taxon>
        <taxon>Bacillati</taxon>
        <taxon>Actinomycetota</taxon>
        <taxon>Actinomycetes</taxon>
        <taxon>Kineosporiales</taxon>
        <taxon>Kineosporiaceae</taxon>
        <taxon>Kineosporia</taxon>
    </lineage>
</organism>
<dbReference type="AlphaFoldDB" id="A0A9X1SVG9"/>
<keyword evidence="2" id="KW-1185">Reference proteome</keyword>
<dbReference type="Proteomes" id="UP001138997">
    <property type="component" value="Unassembled WGS sequence"/>
</dbReference>
<dbReference type="EMBL" id="JAJOMB010000014">
    <property type="protein sequence ID" value="MCD5313977.1"/>
    <property type="molecule type" value="Genomic_DNA"/>
</dbReference>
<accession>A0A9X1SVG9</accession>
<name>A0A9X1SVG9_9ACTN</name>
<reference evidence="1" key="1">
    <citation type="submission" date="2021-11" db="EMBL/GenBank/DDBJ databases">
        <title>Streptomyces corallinus and Kineosporia corallina sp. nov., two new coral-derived marine actinobacteria.</title>
        <authorList>
            <person name="Buangrab K."/>
            <person name="Sutthacheep M."/>
            <person name="Yeemin T."/>
            <person name="Harunari E."/>
            <person name="Igarashi Y."/>
            <person name="Sripreechasak P."/>
            <person name="Kanchanasin P."/>
            <person name="Tanasupawat S."/>
            <person name="Phongsopitanun W."/>
        </authorList>
    </citation>
    <scope>NUCLEOTIDE SEQUENCE</scope>
    <source>
        <strain evidence="1">JCM 31032</strain>
    </source>
</reference>
<protein>
    <submittedName>
        <fullName evidence="1">Uncharacterized protein</fullName>
    </submittedName>
</protein>
<sequence length="83" mass="9105">MKTPEDIDGMMRMMLELASEVWVLRDRFSVLEALLAERGTLSAADLDAYQPGADLAQHLDGERAAFVRRLLDAGAGRVELGTT</sequence>
<dbReference type="RefSeq" id="WP_231446114.1">
    <property type="nucleotide sequence ID" value="NZ_JAJOMB010000014.1"/>
</dbReference>
<proteinExistence type="predicted"/>
<evidence type="ECO:0000313" key="1">
    <source>
        <dbReference type="EMBL" id="MCD5313977.1"/>
    </source>
</evidence>